<dbReference type="GO" id="GO:0030975">
    <property type="term" value="F:thiamine binding"/>
    <property type="evidence" value="ECO:0007669"/>
    <property type="project" value="TreeGrafter"/>
</dbReference>
<dbReference type="InterPro" id="IPR006059">
    <property type="entry name" value="SBP"/>
</dbReference>
<dbReference type="Gene3D" id="3.40.190.10">
    <property type="entry name" value="Periplasmic binding protein-like II"/>
    <property type="match status" value="2"/>
</dbReference>
<dbReference type="GO" id="GO:0015888">
    <property type="term" value="P:thiamine transport"/>
    <property type="evidence" value="ECO:0007669"/>
    <property type="project" value="TreeGrafter"/>
</dbReference>
<name>A0A2J0YT97_RHIML</name>
<proteinExistence type="predicted"/>
<sequence>MLNGSQRGTKMRRRGFMKLAASAAVALPAIGPARLAFGQDKPESLAMMTWGGLWGDGMTKNVDTPFAEKTGVKIIQDRGSSPVERITKLKISLDNQVYDLVQLHDGVVPLAEAQGVLEDLDPTSPNLSYLAAIPDRFRRKGWVAMIYSALGIAYNPNLVKKPPTSFADLWSEDYRGAIVLPEITHSIGPYIIPIGAMAAGKDAKDAEAGFDMLTKLADLDPIWAKDTDTIMSALVNEEAAVGLLYKSQTFTVLQQGGTVEWVFPKEGAISYLSGTGIAKNTKNKALAEQFVNMTIDPSIQGWVAQVFNYGGTHPDTLAKLPVEFQERVQFSPEETARIIDLDHEFISGKRGEWTDRWNRVVSGG</sequence>
<dbReference type="SUPFAM" id="SSF53850">
    <property type="entry name" value="Periplasmic binding protein-like II"/>
    <property type="match status" value="1"/>
</dbReference>
<dbReference type="Proteomes" id="UP000231987">
    <property type="component" value="Unassembled WGS sequence"/>
</dbReference>
<protein>
    <recommendedName>
        <fullName evidence="5">Extracellular solute-binding protein</fullName>
    </recommendedName>
</protein>
<gene>
    <name evidence="3" type="ORF">CEJ86_31975</name>
</gene>
<organism evidence="3 4">
    <name type="scientific">Rhizobium meliloti</name>
    <name type="common">Ensifer meliloti</name>
    <name type="synonym">Sinorhizobium meliloti</name>
    <dbReference type="NCBI Taxonomy" id="382"/>
    <lineage>
        <taxon>Bacteria</taxon>
        <taxon>Pseudomonadati</taxon>
        <taxon>Pseudomonadota</taxon>
        <taxon>Alphaproteobacteria</taxon>
        <taxon>Hyphomicrobiales</taxon>
        <taxon>Rhizobiaceae</taxon>
        <taxon>Sinorhizobium/Ensifer group</taxon>
        <taxon>Sinorhizobium</taxon>
    </lineage>
</organism>
<reference evidence="3 4" key="1">
    <citation type="submission" date="2017-06" db="EMBL/GenBank/DDBJ databases">
        <title>Ensifer strains isolated from leguminous trees and herbs display diverse denitrification phenotypes with some acting as strong N2O sinks.</title>
        <authorList>
            <person name="Woliy K."/>
            <person name="Mania D."/>
            <person name="Bakken L.R."/>
            <person name="Frostegard A."/>
        </authorList>
    </citation>
    <scope>NUCLEOTIDE SEQUENCE [LARGE SCALE GENOMIC DNA]</scope>
    <source>
        <strain evidence="3 4">AC50a</strain>
    </source>
</reference>
<dbReference type="PROSITE" id="PS51318">
    <property type="entry name" value="TAT"/>
    <property type="match status" value="1"/>
</dbReference>
<dbReference type="Pfam" id="PF13416">
    <property type="entry name" value="SBP_bac_8"/>
    <property type="match status" value="1"/>
</dbReference>
<dbReference type="PRINTS" id="PR00909">
    <property type="entry name" value="SPERMDNBNDNG"/>
</dbReference>
<dbReference type="GO" id="GO:0030976">
    <property type="term" value="F:thiamine pyrophosphate binding"/>
    <property type="evidence" value="ECO:0007669"/>
    <property type="project" value="TreeGrafter"/>
</dbReference>
<accession>A0A2J0YT97</accession>
<dbReference type="InterPro" id="IPR006311">
    <property type="entry name" value="TAT_signal"/>
</dbReference>
<dbReference type="GO" id="GO:0019808">
    <property type="term" value="F:polyamine binding"/>
    <property type="evidence" value="ECO:0007669"/>
    <property type="project" value="InterPro"/>
</dbReference>
<dbReference type="GO" id="GO:0030288">
    <property type="term" value="C:outer membrane-bounded periplasmic space"/>
    <property type="evidence" value="ECO:0007669"/>
    <property type="project" value="TreeGrafter"/>
</dbReference>
<dbReference type="AlphaFoldDB" id="A0A2J0YT97"/>
<evidence type="ECO:0000256" key="2">
    <source>
        <dbReference type="ARBA" id="ARBA00022764"/>
    </source>
</evidence>
<dbReference type="GO" id="GO:0015846">
    <property type="term" value="P:polyamine transport"/>
    <property type="evidence" value="ECO:0007669"/>
    <property type="project" value="InterPro"/>
</dbReference>
<evidence type="ECO:0008006" key="5">
    <source>
        <dbReference type="Google" id="ProtNLM"/>
    </source>
</evidence>
<keyword evidence="1" id="KW-0732">Signal</keyword>
<dbReference type="InterPro" id="IPR001188">
    <property type="entry name" value="Sperm_putr-bd"/>
</dbReference>
<dbReference type="PANTHER" id="PTHR30006:SF2">
    <property type="entry name" value="ABC TRANSPORTER SUBSTRATE-BINDING PROTEIN"/>
    <property type="match status" value="1"/>
</dbReference>
<dbReference type="PANTHER" id="PTHR30006">
    <property type="entry name" value="THIAMINE-BINDING PERIPLASMIC PROTEIN-RELATED"/>
    <property type="match status" value="1"/>
</dbReference>
<comment type="caution">
    <text evidence="3">The sequence shown here is derived from an EMBL/GenBank/DDBJ whole genome shotgun (WGS) entry which is preliminary data.</text>
</comment>
<keyword evidence="2" id="KW-0574">Periplasm</keyword>
<dbReference type="EMBL" id="NJGD01000034">
    <property type="protein sequence ID" value="PJR09093.1"/>
    <property type="molecule type" value="Genomic_DNA"/>
</dbReference>
<evidence type="ECO:0000256" key="1">
    <source>
        <dbReference type="ARBA" id="ARBA00022729"/>
    </source>
</evidence>
<evidence type="ECO:0000313" key="4">
    <source>
        <dbReference type="Proteomes" id="UP000231987"/>
    </source>
</evidence>
<evidence type="ECO:0000313" key="3">
    <source>
        <dbReference type="EMBL" id="PJR09093.1"/>
    </source>
</evidence>